<dbReference type="AlphaFoldDB" id="A0A9W7IDB4"/>
<dbReference type="PANTHER" id="PTHR35218">
    <property type="entry name" value="RNASE H DOMAIN-CONTAINING PROTEIN"/>
    <property type="match status" value="1"/>
</dbReference>
<keyword evidence="1" id="KW-1133">Transmembrane helix</keyword>
<dbReference type="InterPro" id="IPR036691">
    <property type="entry name" value="Endo/exonu/phosph_ase_sf"/>
</dbReference>
<accession>A0A9W7IDB4</accession>
<keyword evidence="1" id="KW-0472">Membrane</keyword>
<dbReference type="OrthoDB" id="851173at2759"/>
<organism evidence="2 3">
    <name type="scientific">Hibiscus trionum</name>
    <name type="common">Flower of an hour</name>
    <dbReference type="NCBI Taxonomy" id="183268"/>
    <lineage>
        <taxon>Eukaryota</taxon>
        <taxon>Viridiplantae</taxon>
        <taxon>Streptophyta</taxon>
        <taxon>Embryophyta</taxon>
        <taxon>Tracheophyta</taxon>
        <taxon>Spermatophyta</taxon>
        <taxon>Magnoliopsida</taxon>
        <taxon>eudicotyledons</taxon>
        <taxon>Gunneridae</taxon>
        <taxon>Pentapetalae</taxon>
        <taxon>rosids</taxon>
        <taxon>malvids</taxon>
        <taxon>Malvales</taxon>
        <taxon>Malvaceae</taxon>
        <taxon>Malvoideae</taxon>
        <taxon>Hibiscus</taxon>
    </lineage>
</organism>
<dbReference type="PANTHER" id="PTHR35218:SF9">
    <property type="entry name" value="ENDONUCLEASE_EXONUCLEASE_PHOSPHATASE DOMAIN-CONTAINING PROTEIN"/>
    <property type="match status" value="1"/>
</dbReference>
<comment type="caution">
    <text evidence="2">The sequence shown here is derived from an EMBL/GenBank/DDBJ whole genome shotgun (WGS) entry which is preliminary data.</text>
</comment>
<evidence type="ECO:0000313" key="2">
    <source>
        <dbReference type="EMBL" id="GMI94799.1"/>
    </source>
</evidence>
<sequence>MNSNIMVWNAQGCGSSKFIRYSKQYMRDHYPDIFVFFETRVSGVSASKVINALGYSNSHRVEAGGFSEGIWLYWSDIVTVEVLFFHFQFILCRISTSGSAFSYLATFFYASPNYRKRRSL</sequence>
<proteinExistence type="predicted"/>
<protein>
    <submittedName>
        <fullName evidence="2">Uncharacterized protein</fullName>
    </submittedName>
</protein>
<name>A0A9W7IDB4_HIBTR</name>
<dbReference type="EMBL" id="BSYR01000026">
    <property type="protein sequence ID" value="GMI94799.1"/>
    <property type="molecule type" value="Genomic_DNA"/>
</dbReference>
<evidence type="ECO:0000256" key="1">
    <source>
        <dbReference type="SAM" id="Phobius"/>
    </source>
</evidence>
<keyword evidence="3" id="KW-1185">Reference proteome</keyword>
<reference evidence="2" key="1">
    <citation type="submission" date="2023-05" db="EMBL/GenBank/DDBJ databases">
        <title>Genome and transcriptome analyses reveal genes involved in the formation of fine ridges on petal epidermal cells in Hibiscus trionum.</title>
        <authorList>
            <person name="Koshimizu S."/>
            <person name="Masuda S."/>
            <person name="Ishii T."/>
            <person name="Shirasu K."/>
            <person name="Hoshino A."/>
            <person name="Arita M."/>
        </authorList>
    </citation>
    <scope>NUCLEOTIDE SEQUENCE</scope>
    <source>
        <strain evidence="2">Hamamatsu line</strain>
    </source>
</reference>
<feature type="transmembrane region" description="Helical" evidence="1">
    <location>
        <begin position="83"/>
        <end position="110"/>
    </location>
</feature>
<gene>
    <name evidence="2" type="ORF">HRI_003149200</name>
</gene>
<evidence type="ECO:0000313" key="3">
    <source>
        <dbReference type="Proteomes" id="UP001165190"/>
    </source>
</evidence>
<keyword evidence="1" id="KW-0812">Transmembrane</keyword>
<dbReference type="Proteomes" id="UP001165190">
    <property type="component" value="Unassembled WGS sequence"/>
</dbReference>
<dbReference type="Gene3D" id="3.60.10.10">
    <property type="entry name" value="Endonuclease/exonuclease/phosphatase"/>
    <property type="match status" value="1"/>
</dbReference>
<dbReference type="SUPFAM" id="SSF56219">
    <property type="entry name" value="DNase I-like"/>
    <property type="match status" value="1"/>
</dbReference>